<evidence type="ECO:0000256" key="1">
    <source>
        <dbReference type="SAM" id="Coils"/>
    </source>
</evidence>
<dbReference type="GO" id="GO:1990169">
    <property type="term" value="P:stress response to copper ion"/>
    <property type="evidence" value="ECO:0007669"/>
    <property type="project" value="TreeGrafter"/>
</dbReference>
<evidence type="ECO:0000313" key="3">
    <source>
        <dbReference type="EMBL" id="HIQ72601.1"/>
    </source>
</evidence>
<organism evidence="3 4">
    <name type="scientific">Candidatus Onthenecus intestinigallinarum</name>
    <dbReference type="NCBI Taxonomy" id="2840875"/>
    <lineage>
        <taxon>Bacteria</taxon>
        <taxon>Bacillati</taxon>
        <taxon>Bacillota</taxon>
        <taxon>Clostridia</taxon>
        <taxon>Eubacteriales</taxon>
        <taxon>Candidatus Onthenecus</taxon>
    </lineage>
</organism>
<dbReference type="PANTHER" id="PTHR38430">
    <property type="entry name" value="PROTEIN-ARGININE KINASE ACTIVATOR PROTEIN"/>
    <property type="match status" value="1"/>
</dbReference>
<accession>A0A9D0ZCB9</accession>
<dbReference type="GO" id="GO:0005507">
    <property type="term" value="F:copper ion binding"/>
    <property type="evidence" value="ECO:0007669"/>
    <property type="project" value="TreeGrafter"/>
</dbReference>
<dbReference type="PIRSF" id="PIRSF015034">
    <property type="entry name" value="YacH"/>
    <property type="match status" value="1"/>
</dbReference>
<reference evidence="3" key="1">
    <citation type="submission" date="2020-10" db="EMBL/GenBank/DDBJ databases">
        <authorList>
            <person name="Gilroy R."/>
        </authorList>
    </citation>
    <scope>NUCLEOTIDE SEQUENCE</scope>
    <source>
        <strain evidence="3">ChiSxjej2B14-6234</strain>
    </source>
</reference>
<dbReference type="Proteomes" id="UP000886887">
    <property type="component" value="Unassembled WGS sequence"/>
</dbReference>
<dbReference type="InterPro" id="IPR001943">
    <property type="entry name" value="UVR_dom"/>
</dbReference>
<dbReference type="Pfam" id="PF02151">
    <property type="entry name" value="UVR"/>
    <property type="match status" value="1"/>
</dbReference>
<proteinExistence type="predicted"/>
<name>A0A9D0ZCB9_9FIRM</name>
<reference evidence="3" key="2">
    <citation type="journal article" date="2021" name="PeerJ">
        <title>Extensive microbial diversity within the chicken gut microbiome revealed by metagenomics and culture.</title>
        <authorList>
            <person name="Gilroy R."/>
            <person name="Ravi A."/>
            <person name="Getino M."/>
            <person name="Pursley I."/>
            <person name="Horton D.L."/>
            <person name="Alikhan N.F."/>
            <person name="Baker D."/>
            <person name="Gharbi K."/>
            <person name="Hall N."/>
            <person name="Watson M."/>
            <person name="Adriaenssens E.M."/>
            <person name="Foster-Nyarko E."/>
            <person name="Jarju S."/>
            <person name="Secka A."/>
            <person name="Antonio M."/>
            <person name="Oren A."/>
            <person name="Chaudhuri R.R."/>
            <person name="La Ragione R."/>
            <person name="Hildebrand F."/>
            <person name="Pallen M.J."/>
        </authorList>
    </citation>
    <scope>NUCLEOTIDE SEQUENCE</scope>
    <source>
        <strain evidence="3">ChiSxjej2B14-6234</strain>
    </source>
</reference>
<dbReference type="PROSITE" id="PS50151">
    <property type="entry name" value="UVR"/>
    <property type="match status" value="1"/>
</dbReference>
<dbReference type="GO" id="GO:0050897">
    <property type="term" value="F:cobalt ion binding"/>
    <property type="evidence" value="ECO:0007669"/>
    <property type="project" value="TreeGrafter"/>
</dbReference>
<feature type="coiled-coil region" evidence="1">
    <location>
        <begin position="122"/>
        <end position="161"/>
    </location>
</feature>
<keyword evidence="1" id="KW-0175">Coiled coil</keyword>
<evidence type="ECO:0000313" key="4">
    <source>
        <dbReference type="Proteomes" id="UP000886887"/>
    </source>
</evidence>
<dbReference type="InterPro" id="IPR036876">
    <property type="entry name" value="UVR_dom_sf"/>
</dbReference>
<dbReference type="GO" id="GO:1990170">
    <property type="term" value="P:stress response to cadmium ion"/>
    <property type="evidence" value="ECO:0007669"/>
    <property type="project" value="TreeGrafter"/>
</dbReference>
<sequence length="177" mass="19731">MLCEECGKNPATIHYTQVQNGIATQMHLCAACMAKLQKGSDTMSSLISSLLSGIAGQQEERERQDELRCPSCGMAYKRFRETGLLGCADCYKAFSQQLAPILGRIHGRRQHVGHVPPAQRARVSAEQELERLRREMDEAVAHEAFEQAAQLRDQIRALTARQEPAKAVTQEGETQHE</sequence>
<comment type="caution">
    <text evidence="3">The sequence shown here is derived from an EMBL/GenBank/DDBJ whole genome shotgun (WGS) entry which is preliminary data.</text>
</comment>
<gene>
    <name evidence="3" type="ORF">IAB73_10395</name>
</gene>
<dbReference type="GO" id="GO:0008270">
    <property type="term" value="F:zinc ion binding"/>
    <property type="evidence" value="ECO:0007669"/>
    <property type="project" value="TreeGrafter"/>
</dbReference>
<dbReference type="SUPFAM" id="SSF46600">
    <property type="entry name" value="C-terminal UvrC-binding domain of UvrB"/>
    <property type="match status" value="1"/>
</dbReference>
<protein>
    <submittedName>
        <fullName evidence="3">UvrB/UvrC motif-containing protein</fullName>
    </submittedName>
</protein>
<dbReference type="GO" id="GO:0046870">
    <property type="term" value="F:cadmium ion binding"/>
    <property type="evidence" value="ECO:0007669"/>
    <property type="project" value="TreeGrafter"/>
</dbReference>
<dbReference type="EMBL" id="DVFJ01000036">
    <property type="protein sequence ID" value="HIQ72601.1"/>
    <property type="molecule type" value="Genomic_DNA"/>
</dbReference>
<feature type="domain" description="UVR" evidence="2">
    <location>
        <begin position="126"/>
        <end position="161"/>
    </location>
</feature>
<dbReference type="PANTHER" id="PTHR38430:SF1">
    <property type="entry name" value="PROTEIN-ARGININE KINASE ACTIVATOR PROTEIN"/>
    <property type="match status" value="1"/>
</dbReference>
<dbReference type="AlphaFoldDB" id="A0A9D0ZCB9"/>
<evidence type="ECO:0000259" key="2">
    <source>
        <dbReference type="PROSITE" id="PS50151"/>
    </source>
</evidence>
<dbReference type="Gene3D" id="4.10.860.10">
    <property type="entry name" value="UVR domain"/>
    <property type="match status" value="1"/>
</dbReference>
<dbReference type="InterPro" id="IPR025542">
    <property type="entry name" value="YacH"/>
</dbReference>